<dbReference type="Proteomes" id="UP000005475">
    <property type="component" value="Unassembled WGS sequence"/>
</dbReference>
<keyword evidence="2 4" id="KW-0378">Hydrolase</keyword>
<dbReference type="AlphaFoldDB" id="A0AAN3DAS3"/>
<evidence type="ECO:0000256" key="2">
    <source>
        <dbReference type="ARBA" id="ARBA00022801"/>
    </source>
</evidence>
<dbReference type="PANTHER" id="PTHR22925">
    <property type="entry name" value="GLYCOSYL HYDROLASE 43 FAMILY MEMBER"/>
    <property type="match status" value="1"/>
</dbReference>
<dbReference type="Gene3D" id="2.60.120.260">
    <property type="entry name" value="Galactose-binding domain-like"/>
    <property type="match status" value="1"/>
</dbReference>
<comment type="caution">
    <text evidence="5">The sequence shown here is derived from an EMBL/GenBank/DDBJ whole genome shotgun (WGS) entry which is preliminary data.</text>
</comment>
<evidence type="ECO:0000256" key="3">
    <source>
        <dbReference type="ARBA" id="ARBA00023295"/>
    </source>
</evidence>
<keyword evidence="3 4" id="KW-0326">Glycosidase</keyword>
<comment type="similarity">
    <text evidence="1 4">Belongs to the glycosyl hydrolase 43 family.</text>
</comment>
<reference evidence="5 6" key="1">
    <citation type="submission" date="2007-03" db="EMBL/GenBank/DDBJ databases">
        <authorList>
            <person name="Fulton L."/>
            <person name="Clifton S."/>
            <person name="Fulton B."/>
            <person name="Xu J."/>
            <person name="Minx P."/>
            <person name="Pepin K.H."/>
            <person name="Johnson M."/>
            <person name="Thiruvilangam P."/>
            <person name="Bhonagiri V."/>
            <person name="Nash W.E."/>
            <person name="Mardis E.R."/>
            <person name="Wilson R.K."/>
        </authorList>
    </citation>
    <scope>NUCLEOTIDE SEQUENCE [LARGE SCALE GENOMIC DNA]</scope>
    <source>
        <strain evidence="6">ATCC 8483 / DSM 1896 / JCM 5824 / BCRC 10623 / CCUG 4943 / NCTC 11153</strain>
    </source>
</reference>
<proteinExistence type="inferred from homology"/>
<gene>
    <name evidence="5" type="ORF">BACOVA_00981</name>
</gene>
<reference evidence="6" key="2">
    <citation type="submission" date="2007-04" db="EMBL/GenBank/DDBJ databases">
        <title>Draft genome sequence of Bacteroides ovatus (ATCC 8483).</title>
        <authorList>
            <person name="Sudarsanam P."/>
            <person name="Ley R."/>
            <person name="Guruge J."/>
            <person name="Turnbaugh P.J."/>
            <person name="Mahowald M."/>
            <person name="Liep D."/>
            <person name="Gordon J."/>
        </authorList>
    </citation>
    <scope>NUCLEOTIDE SEQUENCE [LARGE SCALE GENOMIC DNA]</scope>
    <source>
        <strain evidence="6">ATCC 8483 / DSM 1896 / JCM 5824 / BCRC 10623 / CCUG 4943 / NCTC 11153</strain>
    </source>
</reference>
<dbReference type="Gene3D" id="2.115.10.20">
    <property type="entry name" value="Glycosyl hydrolase domain, family 43"/>
    <property type="match status" value="1"/>
</dbReference>
<dbReference type="GO" id="GO:0005975">
    <property type="term" value="P:carbohydrate metabolic process"/>
    <property type="evidence" value="ECO:0007669"/>
    <property type="project" value="InterPro"/>
</dbReference>
<dbReference type="Pfam" id="PF04616">
    <property type="entry name" value="Glyco_hydro_43"/>
    <property type="match status" value="1"/>
</dbReference>
<evidence type="ECO:0000256" key="1">
    <source>
        <dbReference type="ARBA" id="ARBA00009865"/>
    </source>
</evidence>
<evidence type="ECO:0008006" key="7">
    <source>
        <dbReference type="Google" id="ProtNLM"/>
    </source>
</evidence>
<sequence length="463" mass="52498">MATVSIMKIIFLLLFLFGGTGTICFAQNSEKVVCNGLPWFDNNGDIVNAHGACIVEDNGRYYLFGEWKSDQSNAFPGFSCYSSDDLVNWRFERVVLPLQPDGILGPNRVGERVKVMKCPSTGEYVMFMHADDMGYKDPYIGYATCKTINGEYKLQGPLLYKGNPIKRWDMGTFQDTDGKGYLLIHHGPIYKLSDDYRSIETQVAHVKGSGESPAMFKKNGMYYMLYSNLTSWEKNDNFYFTAPKIEGPWTKQGVFCPEGKLTYNSQSTFVFPLKRGNDTIPMYMGDRWSYPHQASAATYVWMPIEVEGTQISIPEYWQYWDINSIKPVDILSHGKTVPVKQIKFTNDWKEAKGRLVSNTKGGILKVSFEGSQVAVIGESNRHSGYAKVSIVNTQNDTIYSSLVDFYSKYPEKATRIITPKLTKDKYTLLVEVSGIKPVWTDKTKTIYGSDNTFVTIDRILSFQ</sequence>
<name>A0AAN3DAS3_BACO1</name>
<dbReference type="InterPro" id="IPR023296">
    <property type="entry name" value="Glyco_hydro_beta-prop_sf"/>
</dbReference>
<evidence type="ECO:0000256" key="4">
    <source>
        <dbReference type="RuleBase" id="RU361187"/>
    </source>
</evidence>
<evidence type="ECO:0000313" key="5">
    <source>
        <dbReference type="EMBL" id="EDO13235.1"/>
    </source>
</evidence>
<dbReference type="InterPro" id="IPR006710">
    <property type="entry name" value="Glyco_hydro_43"/>
</dbReference>
<dbReference type="CDD" id="cd18821">
    <property type="entry name" value="GH43_Pc3Gal43A-like"/>
    <property type="match status" value="1"/>
</dbReference>
<accession>A0AAN3DAS3</accession>
<dbReference type="EMBL" id="AAXF02000040">
    <property type="protein sequence ID" value="EDO13235.1"/>
    <property type="molecule type" value="Genomic_DNA"/>
</dbReference>
<dbReference type="PANTHER" id="PTHR22925:SF3">
    <property type="entry name" value="GLYCOSYL HYDROLASE FAMILY PROTEIN 43"/>
    <property type="match status" value="1"/>
</dbReference>
<evidence type="ECO:0000313" key="6">
    <source>
        <dbReference type="Proteomes" id="UP000005475"/>
    </source>
</evidence>
<dbReference type="SUPFAM" id="SSF75005">
    <property type="entry name" value="Arabinanase/levansucrase/invertase"/>
    <property type="match status" value="1"/>
</dbReference>
<dbReference type="GO" id="GO:0004553">
    <property type="term" value="F:hydrolase activity, hydrolyzing O-glycosyl compounds"/>
    <property type="evidence" value="ECO:0007669"/>
    <property type="project" value="InterPro"/>
</dbReference>
<organism evidence="5 6">
    <name type="scientific">Bacteroides ovatus (strain ATCC 8483 / DSM 1896 / JCM 5824 / BCRC 10623 / CCUG 4943 / NCTC 11153)</name>
    <dbReference type="NCBI Taxonomy" id="411476"/>
    <lineage>
        <taxon>Bacteria</taxon>
        <taxon>Pseudomonadati</taxon>
        <taxon>Bacteroidota</taxon>
        <taxon>Bacteroidia</taxon>
        <taxon>Bacteroidales</taxon>
        <taxon>Bacteroidaceae</taxon>
        <taxon>Bacteroides</taxon>
    </lineage>
</organism>
<protein>
    <recommendedName>
        <fullName evidence="7">Family 43 glycosylhydrolase</fullName>
    </recommendedName>
</protein>